<proteinExistence type="predicted"/>
<dbReference type="Proteomes" id="UP000298653">
    <property type="component" value="Chromosome"/>
</dbReference>
<organism evidence="3 4">
    <name type="scientific">Anaerostipes rhamnosivorans</name>
    <dbReference type="NCBI Taxonomy" id="1229621"/>
    <lineage>
        <taxon>Bacteria</taxon>
        <taxon>Bacillati</taxon>
        <taxon>Bacillota</taxon>
        <taxon>Clostridia</taxon>
        <taxon>Lachnospirales</taxon>
        <taxon>Lachnospiraceae</taxon>
        <taxon>Anaerostipes</taxon>
    </lineage>
</organism>
<dbReference type="Gene3D" id="2.60.40.10">
    <property type="entry name" value="Immunoglobulins"/>
    <property type="match status" value="1"/>
</dbReference>
<protein>
    <submittedName>
        <fullName evidence="3">Secreted protein contains fibronectin type III domains</fullName>
    </submittedName>
</protein>
<keyword evidence="4" id="KW-1185">Reference proteome</keyword>
<reference evidence="3 4" key="1">
    <citation type="submission" date="2019-05" db="EMBL/GenBank/DDBJ databases">
        <title>Complete genome sequencing of Anaerostipes rhamnosivorans.</title>
        <authorList>
            <person name="Bui T.P.N."/>
            <person name="de Vos W.M."/>
        </authorList>
    </citation>
    <scope>NUCLEOTIDE SEQUENCE [LARGE SCALE GENOMIC DNA]</scope>
    <source>
        <strain evidence="3 4">1y2</strain>
    </source>
</reference>
<dbReference type="EMBL" id="CP040058">
    <property type="protein sequence ID" value="QCP34365.1"/>
    <property type="molecule type" value="Genomic_DNA"/>
</dbReference>
<dbReference type="RefSeq" id="WP_137327917.1">
    <property type="nucleotide sequence ID" value="NZ_CP040058.1"/>
</dbReference>
<evidence type="ECO:0000313" key="4">
    <source>
        <dbReference type="Proteomes" id="UP000298653"/>
    </source>
</evidence>
<dbReference type="OrthoDB" id="3193440at2"/>
<evidence type="ECO:0000256" key="2">
    <source>
        <dbReference type="SAM" id="SignalP"/>
    </source>
</evidence>
<name>A0A4P8ICH2_9FIRM</name>
<evidence type="ECO:0000313" key="3">
    <source>
        <dbReference type="EMBL" id="QCP34365.1"/>
    </source>
</evidence>
<keyword evidence="1" id="KW-1133">Transmembrane helix</keyword>
<dbReference type="AlphaFoldDB" id="A0A4P8ICH2"/>
<feature type="chain" id="PRO_5039369817" evidence="2">
    <location>
        <begin position="21"/>
        <end position="701"/>
    </location>
</feature>
<gene>
    <name evidence="3" type="ORF">AR1Y2_0911</name>
</gene>
<accession>A0A4P8ICH2</accession>
<feature type="signal peptide" evidence="2">
    <location>
        <begin position="1"/>
        <end position="20"/>
    </location>
</feature>
<dbReference type="KEGG" id="arf:AR1Y2_0911"/>
<feature type="transmembrane region" description="Helical" evidence="1">
    <location>
        <begin position="678"/>
        <end position="696"/>
    </location>
</feature>
<keyword evidence="1" id="KW-0472">Membrane</keyword>
<keyword evidence="2" id="KW-0732">Signal</keyword>
<evidence type="ECO:0000256" key="1">
    <source>
        <dbReference type="SAM" id="Phobius"/>
    </source>
</evidence>
<dbReference type="InterPro" id="IPR013783">
    <property type="entry name" value="Ig-like_fold"/>
</dbReference>
<keyword evidence="1" id="KW-0812">Transmembrane</keyword>
<sequence length="701" mass="79282">MLDRKKILALLIMITVAALAAGYTVFAEEKKEPALAVEFADGGADTFYTQDRELKIALRRQDVQREKVICFAEGNDGKEKWDISDIQWTSDREGSIFFRQQGWYRVSVVYEDESYPVPEFCLETKAPKEPEINTGPYEQGTWTNRPVEIKLSGGSSFSGLSCYEYKESKKDQWTTYKEDGIKVQTNGRHTYQVRTVSRAGNRSKAVHVPVNFWREQAGRPNVSCAKAEKSGWYRKDVKIQVKENKRLGPRLRTWIRIKDLTAGDSKTVEGNRLILSEEGQYKVTVRQKDEAGNKSKSSWSHYIYLDKTQPDVTIEREQGQTYRRDGCRIKVSMKDQFLDIDSIRWDTTGEIKNLKRKGNITTADVCFSKEGRQRLSVKCKDQAGNCAESFAEDFFIDRKSPSLKIQGVKPFGIYSFAAEPQVSCTDESPAEISLLLNGKIVKTEKSQAGEQIKISYQKLSEDGYYCVEVRARDSAGNKTSEKVSFTVSCKGTEIIPVQKTVRNNSTGEKESRYGFHIKNVVPSYVAEFSVNGRTVPYERKGDDLYVDRQYLKNGTNQVKIKVKDLTGHVNTVEKPLVFSYDAEPPVILVSGVRNGSIYKGKKEIQVKVQNQNDRLTGLWIDEKEIPVAGGRAIVQCRAAGRHRLKAEAVGVSGSKSSKAVNFEIDTKASGISESTLQYIAPGIYILTAFYLVFFFWRTRNS</sequence>